<evidence type="ECO:0000313" key="2">
    <source>
        <dbReference type="EMBL" id="KAF7842379.1"/>
    </source>
</evidence>
<dbReference type="AlphaFoldDB" id="A0A834XCA2"/>
<dbReference type="EMBL" id="JAAIUW010000002">
    <property type="protein sequence ID" value="KAF7842379.1"/>
    <property type="molecule type" value="Genomic_DNA"/>
</dbReference>
<feature type="region of interest" description="Disordered" evidence="1">
    <location>
        <begin position="1"/>
        <end position="32"/>
    </location>
</feature>
<reference evidence="2" key="1">
    <citation type="submission" date="2020-09" db="EMBL/GenBank/DDBJ databases">
        <title>Genome-Enabled Discovery of Anthraquinone Biosynthesis in Senna tora.</title>
        <authorList>
            <person name="Kang S.-H."/>
            <person name="Pandey R.P."/>
            <person name="Lee C.-M."/>
            <person name="Sim J.-S."/>
            <person name="Jeong J.-T."/>
            <person name="Choi B.-S."/>
            <person name="Jung M."/>
            <person name="Ginzburg D."/>
            <person name="Zhao K."/>
            <person name="Won S.Y."/>
            <person name="Oh T.-J."/>
            <person name="Yu Y."/>
            <person name="Kim N.-H."/>
            <person name="Lee O.R."/>
            <person name="Lee T.-H."/>
            <person name="Bashyal P."/>
            <person name="Kim T.-S."/>
            <person name="Lee W.-H."/>
            <person name="Kawkins C."/>
            <person name="Kim C.-K."/>
            <person name="Kim J.S."/>
            <person name="Ahn B.O."/>
            <person name="Rhee S.Y."/>
            <person name="Sohng J.K."/>
        </authorList>
    </citation>
    <scope>NUCLEOTIDE SEQUENCE</scope>
    <source>
        <tissue evidence="2">Leaf</tissue>
    </source>
</reference>
<dbReference type="Proteomes" id="UP000634136">
    <property type="component" value="Unassembled WGS sequence"/>
</dbReference>
<protein>
    <submittedName>
        <fullName evidence="2">Uncharacterized protein</fullName>
    </submittedName>
</protein>
<name>A0A834XCA2_9FABA</name>
<feature type="compositionally biased region" description="Basic and acidic residues" evidence="1">
    <location>
        <begin position="110"/>
        <end position="123"/>
    </location>
</feature>
<keyword evidence="3" id="KW-1185">Reference proteome</keyword>
<gene>
    <name evidence="2" type="ORF">G2W53_004677</name>
</gene>
<comment type="caution">
    <text evidence="2">The sequence shown here is derived from an EMBL/GenBank/DDBJ whole genome shotgun (WGS) entry which is preliminary data.</text>
</comment>
<accession>A0A834XCA2</accession>
<feature type="region of interest" description="Disordered" evidence="1">
    <location>
        <begin position="89"/>
        <end position="133"/>
    </location>
</feature>
<proteinExistence type="predicted"/>
<sequence length="133" mass="15674">MEEISLRRKEGRKILPPMREMKNSPKGMDEGFLHQWEDPFAYKKRMKDPSVERKNDDPFKGKKKILNHEDWKSFKGRAKIEEIRTGRLFSKGAPVGTTTPSPKRQLPRVHRSERPHLAQRDNFQRCIGPNDHT</sequence>
<evidence type="ECO:0000256" key="1">
    <source>
        <dbReference type="SAM" id="MobiDB-lite"/>
    </source>
</evidence>
<feature type="compositionally biased region" description="Basic and acidic residues" evidence="1">
    <location>
        <begin position="19"/>
        <end position="32"/>
    </location>
</feature>
<evidence type="ECO:0000313" key="3">
    <source>
        <dbReference type="Proteomes" id="UP000634136"/>
    </source>
</evidence>
<organism evidence="2 3">
    <name type="scientific">Senna tora</name>
    <dbReference type="NCBI Taxonomy" id="362788"/>
    <lineage>
        <taxon>Eukaryota</taxon>
        <taxon>Viridiplantae</taxon>
        <taxon>Streptophyta</taxon>
        <taxon>Embryophyta</taxon>
        <taxon>Tracheophyta</taxon>
        <taxon>Spermatophyta</taxon>
        <taxon>Magnoliopsida</taxon>
        <taxon>eudicotyledons</taxon>
        <taxon>Gunneridae</taxon>
        <taxon>Pentapetalae</taxon>
        <taxon>rosids</taxon>
        <taxon>fabids</taxon>
        <taxon>Fabales</taxon>
        <taxon>Fabaceae</taxon>
        <taxon>Caesalpinioideae</taxon>
        <taxon>Cassia clade</taxon>
        <taxon>Senna</taxon>
    </lineage>
</organism>